<dbReference type="Gene3D" id="2.40.50.140">
    <property type="entry name" value="Nucleic acid-binding proteins"/>
    <property type="match status" value="1"/>
</dbReference>
<dbReference type="EMBL" id="LAZR01024880">
    <property type="protein sequence ID" value="KKL73700.1"/>
    <property type="molecule type" value="Genomic_DNA"/>
</dbReference>
<name>A0A0F9GWE6_9ZZZZ</name>
<reference evidence="1" key="1">
    <citation type="journal article" date="2015" name="Nature">
        <title>Complex archaea that bridge the gap between prokaryotes and eukaryotes.</title>
        <authorList>
            <person name="Spang A."/>
            <person name="Saw J.H."/>
            <person name="Jorgensen S.L."/>
            <person name="Zaremba-Niedzwiedzka K."/>
            <person name="Martijn J."/>
            <person name="Lind A.E."/>
            <person name="van Eijk R."/>
            <person name="Schleper C."/>
            <person name="Guy L."/>
            <person name="Ettema T.J."/>
        </authorList>
    </citation>
    <scope>NUCLEOTIDE SEQUENCE</scope>
</reference>
<comment type="caution">
    <text evidence="1">The sequence shown here is derived from an EMBL/GenBank/DDBJ whole genome shotgun (WGS) entry which is preliminary data.</text>
</comment>
<gene>
    <name evidence="1" type="ORF">LCGC14_2072240</name>
</gene>
<evidence type="ECO:0000313" key="1">
    <source>
        <dbReference type="EMBL" id="KKL73700.1"/>
    </source>
</evidence>
<dbReference type="AlphaFoldDB" id="A0A0F9GWE6"/>
<proteinExistence type="predicted"/>
<protein>
    <submittedName>
        <fullName evidence="1">Uncharacterized protein</fullName>
    </submittedName>
</protein>
<accession>A0A0F9GWE6</accession>
<dbReference type="InterPro" id="IPR012340">
    <property type="entry name" value="NA-bd_OB-fold"/>
</dbReference>
<feature type="non-terminal residue" evidence="1">
    <location>
        <position position="1"/>
    </location>
</feature>
<sequence length="113" mass="13116">ADDGFDGTVMRFGGGYYAWWTHLKGDLKVFSYYKRYKADVIGFEQEGNTGTLRGFKCRNHIGQTFSVRAGFTRKQRKDYWDTRTIQVGNHIWFTTQPGACAPRHPVFIRIDNI</sequence>
<organism evidence="1">
    <name type="scientific">marine sediment metagenome</name>
    <dbReference type="NCBI Taxonomy" id="412755"/>
    <lineage>
        <taxon>unclassified sequences</taxon>
        <taxon>metagenomes</taxon>
        <taxon>ecological metagenomes</taxon>
    </lineage>
</organism>
<dbReference type="SUPFAM" id="SSF50249">
    <property type="entry name" value="Nucleic acid-binding proteins"/>
    <property type="match status" value="1"/>
</dbReference>